<dbReference type="Gene3D" id="2.60.40.10">
    <property type="entry name" value="Immunoglobulins"/>
    <property type="match status" value="3"/>
</dbReference>
<feature type="region of interest" description="Disordered" evidence="1">
    <location>
        <begin position="9"/>
        <end position="34"/>
    </location>
</feature>
<evidence type="ECO:0000256" key="1">
    <source>
        <dbReference type="SAM" id="MobiDB-lite"/>
    </source>
</evidence>
<sequence>MIDTVAPLVSLTSPSDGTLTNDPTLSFSGTAGTAPGDDAEVRIEVLDARRAVVETVSAQRNATTGAYAAAISSPLADGAYTAVAKQSDDVGNRGSSSSIGFRVDAHGPVPSLSTQPEARTRVATPTFAGTAGTEAGDTPAVSVRIHAGTAASGTPVATLESTVDGSGHFQVVAGRLADGTYTAAVTQTDGAGNLGSSPPATFTVDTTAPALTLTTPSPGGRAAPKPEFAGIGGIAFGDSATVTITVHAGSAATGPLVQTLVATRDPQSGAYRATSPFDLATGTYTAVVAQADDVGNEAATAARTFSVDTTAADRPADDRPAGERPAVDRPAADRTKPVLSRVSLSPARFKVGTAKTALTASAAKALKRGTSVRYTLSESATVTLAIARSGQRKTVGTITPRSKKGANRIAFSGRLGSKALKPGRYVLTLSAVDAAGNRGAAKQVSFRIG</sequence>
<dbReference type="Pfam" id="PF19077">
    <property type="entry name" value="Big_13"/>
    <property type="match status" value="3"/>
</dbReference>
<reference evidence="4" key="1">
    <citation type="submission" date="2023-07" db="EMBL/GenBank/DDBJ databases">
        <title>Conexibacter stalactiti sp. nov., isolated from stalactites in a lava cave and emended description of the genus Conexibacter.</title>
        <authorList>
            <person name="Lee S.D."/>
        </authorList>
    </citation>
    <scope>NUCLEOTIDE SEQUENCE [LARGE SCALE GENOMIC DNA]</scope>
    <source>
        <strain evidence="4">KCTC 39840</strain>
    </source>
</reference>
<feature type="domain" description="Bacterial Ig-like" evidence="2">
    <location>
        <begin position="18"/>
        <end position="104"/>
    </location>
</feature>
<evidence type="ECO:0000259" key="2">
    <source>
        <dbReference type="Pfam" id="PF19077"/>
    </source>
</evidence>
<feature type="compositionally biased region" description="Basic and acidic residues" evidence="1">
    <location>
        <begin position="314"/>
        <end position="336"/>
    </location>
</feature>
<dbReference type="InterPro" id="IPR044016">
    <property type="entry name" value="Big_13"/>
</dbReference>
<feature type="region of interest" description="Disordered" evidence="1">
    <location>
        <begin position="306"/>
        <end position="339"/>
    </location>
</feature>
<feature type="domain" description="Bacterial Ig-like" evidence="2">
    <location>
        <begin position="119"/>
        <end position="206"/>
    </location>
</feature>
<feature type="compositionally biased region" description="Polar residues" evidence="1">
    <location>
        <begin position="10"/>
        <end position="31"/>
    </location>
</feature>
<dbReference type="EMBL" id="JAWSTH010000017">
    <property type="protein sequence ID" value="MDW5594492.1"/>
    <property type="molecule type" value="Genomic_DNA"/>
</dbReference>
<gene>
    <name evidence="3" type="ORF">R7226_09105</name>
</gene>
<proteinExistence type="predicted"/>
<feature type="region of interest" description="Disordered" evidence="1">
    <location>
        <begin position="88"/>
        <end position="119"/>
    </location>
</feature>
<feature type="domain" description="Bacterial Ig-like" evidence="2">
    <location>
        <begin position="237"/>
        <end position="309"/>
    </location>
</feature>
<comment type="caution">
    <text evidence="3">The sequence shown here is derived from an EMBL/GenBank/DDBJ whole genome shotgun (WGS) entry which is preliminary data.</text>
</comment>
<accession>A0ABU4HML1</accession>
<dbReference type="RefSeq" id="WP_318596760.1">
    <property type="nucleotide sequence ID" value="NZ_JAWSTH010000017.1"/>
</dbReference>
<protein>
    <submittedName>
        <fullName evidence="3">Ig-like domain-containing protein</fullName>
    </submittedName>
</protein>
<keyword evidence="4" id="KW-1185">Reference proteome</keyword>
<reference evidence="3 4" key="2">
    <citation type="submission" date="2023-10" db="EMBL/GenBank/DDBJ databases">
        <authorList>
            <person name="Han X.F."/>
        </authorList>
    </citation>
    <scope>NUCLEOTIDE SEQUENCE [LARGE SCALE GENOMIC DNA]</scope>
    <source>
        <strain evidence="3 4">KCTC 39840</strain>
    </source>
</reference>
<name>A0ABU4HML1_9ACTN</name>
<dbReference type="InterPro" id="IPR013783">
    <property type="entry name" value="Ig-like_fold"/>
</dbReference>
<organism evidence="3 4">
    <name type="scientific">Conexibacter stalactiti</name>
    <dbReference type="NCBI Taxonomy" id="1940611"/>
    <lineage>
        <taxon>Bacteria</taxon>
        <taxon>Bacillati</taxon>
        <taxon>Actinomycetota</taxon>
        <taxon>Thermoleophilia</taxon>
        <taxon>Solirubrobacterales</taxon>
        <taxon>Conexibacteraceae</taxon>
        <taxon>Conexibacter</taxon>
    </lineage>
</organism>
<evidence type="ECO:0000313" key="4">
    <source>
        <dbReference type="Proteomes" id="UP001284601"/>
    </source>
</evidence>
<dbReference type="Proteomes" id="UP001284601">
    <property type="component" value="Unassembled WGS sequence"/>
</dbReference>
<evidence type="ECO:0000313" key="3">
    <source>
        <dbReference type="EMBL" id="MDW5594492.1"/>
    </source>
</evidence>